<feature type="signal peptide" evidence="11">
    <location>
        <begin position="1"/>
        <end position="17"/>
    </location>
</feature>
<dbReference type="Proteomes" id="UP000235965">
    <property type="component" value="Unassembled WGS sequence"/>
</dbReference>
<keyword evidence="8" id="KW-1015">Disulfide bond</keyword>
<comment type="caution">
    <text evidence="10">Lacks conserved residue(s) required for the propagation of feature annotation.</text>
</comment>
<sequence>MFLPIAILAVAVTCSTGRVIDVRSKQSAWELSGKFEGDIALSENQLRNGLIGSSTLWPNGIVPYVIDDVFTDKQKAHILHAIDEYHSKTPIRLREYNPENDTDYVKITGENSGCWSYVGHQGKEQQLNLQPNEPGVGCFRLGTIEHELLHALGFFHQQSATERDDYVTIHWENIQEGTENNFNKYNASTITSFGVEYDYNSVMHYGAYAFSKNGEITIESKDKDAEIGQREGFSEKDLEKLKLMYADV</sequence>
<dbReference type="InterPro" id="IPR024079">
    <property type="entry name" value="MetalloPept_cat_dom_sf"/>
</dbReference>
<name>A0A2J7QVR7_9NEOP</name>
<keyword evidence="14" id="KW-1185">Reference proteome</keyword>
<gene>
    <name evidence="13" type="ORF">B7P43_G13113</name>
</gene>
<evidence type="ECO:0000256" key="6">
    <source>
        <dbReference type="ARBA" id="ARBA00023049"/>
    </source>
</evidence>
<dbReference type="EMBL" id="NEVH01009772">
    <property type="protein sequence ID" value="PNF32679.1"/>
    <property type="molecule type" value="Genomic_DNA"/>
</dbReference>
<dbReference type="PROSITE" id="PS51864">
    <property type="entry name" value="ASTACIN"/>
    <property type="match status" value="1"/>
</dbReference>
<feature type="domain" description="Peptidase M12A" evidence="12">
    <location>
        <begin position="48"/>
        <end position="248"/>
    </location>
</feature>
<dbReference type="InterPro" id="IPR001506">
    <property type="entry name" value="Peptidase_M12A"/>
</dbReference>
<feature type="binding site" evidence="10">
    <location>
        <position position="156"/>
    </location>
    <ligand>
        <name>Zn(2+)</name>
        <dbReference type="ChEBI" id="CHEBI:29105"/>
        <note>catalytic</note>
    </ligand>
</feature>
<keyword evidence="2 10" id="KW-0479">Metal-binding</keyword>
<keyword evidence="4 10" id="KW-0378">Hydrolase</keyword>
<evidence type="ECO:0000256" key="2">
    <source>
        <dbReference type="ARBA" id="ARBA00022723"/>
    </source>
</evidence>
<proteinExistence type="predicted"/>
<keyword evidence="3 11" id="KW-0732">Signal</keyword>
<evidence type="ECO:0000259" key="12">
    <source>
        <dbReference type="PROSITE" id="PS51864"/>
    </source>
</evidence>
<keyword evidence="6 10" id="KW-0482">Metalloprotease</keyword>
<dbReference type="InParanoid" id="A0A2J7QVR7"/>
<feature type="binding site" evidence="10">
    <location>
        <position position="146"/>
    </location>
    <ligand>
        <name>Zn(2+)</name>
        <dbReference type="ChEBI" id="CHEBI:29105"/>
        <note>catalytic</note>
    </ligand>
</feature>
<dbReference type="GO" id="GO:0004222">
    <property type="term" value="F:metalloendopeptidase activity"/>
    <property type="evidence" value="ECO:0007669"/>
    <property type="project" value="UniProtKB-UniRule"/>
</dbReference>
<dbReference type="PRINTS" id="PR00480">
    <property type="entry name" value="ASTACIN"/>
</dbReference>
<dbReference type="PANTHER" id="PTHR10127">
    <property type="entry name" value="DISCOIDIN, CUB, EGF, LAMININ , AND ZINC METALLOPROTEASE DOMAIN CONTAINING"/>
    <property type="match status" value="1"/>
</dbReference>
<evidence type="ECO:0000313" key="13">
    <source>
        <dbReference type="EMBL" id="PNF32679.1"/>
    </source>
</evidence>
<feature type="binding site" evidence="10">
    <location>
        <position position="150"/>
    </location>
    <ligand>
        <name>Zn(2+)</name>
        <dbReference type="ChEBI" id="CHEBI:29105"/>
        <note>catalytic</note>
    </ligand>
</feature>
<dbReference type="PANTHER" id="PTHR10127:SF814">
    <property type="entry name" value="MEPRIN A SUBUNIT BETA"/>
    <property type="match status" value="1"/>
</dbReference>
<feature type="chain" id="PRO_5014207596" description="Metalloendopeptidase" evidence="11">
    <location>
        <begin position="18"/>
        <end position="248"/>
    </location>
</feature>
<evidence type="ECO:0000256" key="5">
    <source>
        <dbReference type="ARBA" id="ARBA00022833"/>
    </source>
</evidence>
<dbReference type="InterPro" id="IPR034035">
    <property type="entry name" value="Astacin-like_dom"/>
</dbReference>
<evidence type="ECO:0000256" key="9">
    <source>
        <dbReference type="ARBA" id="ARBA00023180"/>
    </source>
</evidence>
<dbReference type="InterPro" id="IPR006026">
    <property type="entry name" value="Peptidase_Metallo"/>
</dbReference>
<dbReference type="OrthoDB" id="6665824at2759"/>
<keyword evidence="1 10" id="KW-0645">Protease</keyword>
<accession>A0A2J7QVR7</accession>
<dbReference type="AlphaFoldDB" id="A0A2J7QVR7"/>
<evidence type="ECO:0000256" key="8">
    <source>
        <dbReference type="ARBA" id="ARBA00023157"/>
    </source>
</evidence>
<keyword evidence="9" id="KW-0325">Glycoprotein</keyword>
<evidence type="ECO:0000256" key="7">
    <source>
        <dbReference type="ARBA" id="ARBA00023145"/>
    </source>
</evidence>
<keyword evidence="7" id="KW-0865">Zymogen</keyword>
<comment type="cofactor">
    <cofactor evidence="10 11">
        <name>Zn(2+)</name>
        <dbReference type="ChEBI" id="CHEBI:29105"/>
    </cofactor>
    <text evidence="10 11">Binds 1 zinc ion per subunit.</text>
</comment>
<dbReference type="EC" id="3.4.24.-" evidence="11"/>
<dbReference type="SUPFAM" id="SSF55486">
    <property type="entry name" value="Metalloproteases ('zincins'), catalytic domain"/>
    <property type="match status" value="1"/>
</dbReference>
<organism evidence="13 14">
    <name type="scientific">Cryptotermes secundus</name>
    <dbReference type="NCBI Taxonomy" id="105785"/>
    <lineage>
        <taxon>Eukaryota</taxon>
        <taxon>Metazoa</taxon>
        <taxon>Ecdysozoa</taxon>
        <taxon>Arthropoda</taxon>
        <taxon>Hexapoda</taxon>
        <taxon>Insecta</taxon>
        <taxon>Pterygota</taxon>
        <taxon>Neoptera</taxon>
        <taxon>Polyneoptera</taxon>
        <taxon>Dictyoptera</taxon>
        <taxon>Blattodea</taxon>
        <taxon>Blattoidea</taxon>
        <taxon>Termitoidae</taxon>
        <taxon>Kalotermitidae</taxon>
        <taxon>Cryptotermitinae</taxon>
        <taxon>Cryptotermes</taxon>
    </lineage>
</organism>
<keyword evidence="5 10" id="KW-0862">Zinc</keyword>
<dbReference type="GO" id="GO:0008270">
    <property type="term" value="F:zinc ion binding"/>
    <property type="evidence" value="ECO:0007669"/>
    <property type="project" value="UniProtKB-UniRule"/>
</dbReference>
<dbReference type="SMART" id="SM00235">
    <property type="entry name" value="ZnMc"/>
    <property type="match status" value="1"/>
</dbReference>
<evidence type="ECO:0000256" key="11">
    <source>
        <dbReference type="RuleBase" id="RU361183"/>
    </source>
</evidence>
<evidence type="ECO:0000256" key="3">
    <source>
        <dbReference type="ARBA" id="ARBA00022729"/>
    </source>
</evidence>
<evidence type="ECO:0000313" key="14">
    <source>
        <dbReference type="Proteomes" id="UP000235965"/>
    </source>
</evidence>
<dbReference type="CDD" id="cd04280">
    <property type="entry name" value="ZnMc_astacin_like"/>
    <property type="match status" value="1"/>
</dbReference>
<dbReference type="Gene3D" id="3.40.390.10">
    <property type="entry name" value="Collagenase (Catalytic Domain)"/>
    <property type="match status" value="1"/>
</dbReference>
<dbReference type="Pfam" id="PF01400">
    <property type="entry name" value="Astacin"/>
    <property type="match status" value="1"/>
</dbReference>
<evidence type="ECO:0000256" key="1">
    <source>
        <dbReference type="ARBA" id="ARBA00022670"/>
    </source>
</evidence>
<dbReference type="GO" id="GO:0006508">
    <property type="term" value="P:proteolysis"/>
    <property type="evidence" value="ECO:0007669"/>
    <property type="project" value="UniProtKB-KW"/>
</dbReference>
<feature type="active site" evidence="10">
    <location>
        <position position="147"/>
    </location>
</feature>
<reference evidence="13 14" key="1">
    <citation type="submission" date="2017-12" db="EMBL/GenBank/DDBJ databases">
        <title>Hemimetabolous genomes reveal molecular basis of termite eusociality.</title>
        <authorList>
            <person name="Harrison M.C."/>
            <person name="Jongepier E."/>
            <person name="Robertson H.M."/>
            <person name="Arning N."/>
            <person name="Bitard-Feildel T."/>
            <person name="Chao H."/>
            <person name="Childers C.P."/>
            <person name="Dinh H."/>
            <person name="Doddapaneni H."/>
            <person name="Dugan S."/>
            <person name="Gowin J."/>
            <person name="Greiner C."/>
            <person name="Han Y."/>
            <person name="Hu H."/>
            <person name="Hughes D.S.T."/>
            <person name="Huylmans A.-K."/>
            <person name="Kemena C."/>
            <person name="Kremer L.P.M."/>
            <person name="Lee S.L."/>
            <person name="Lopez-Ezquerra A."/>
            <person name="Mallet L."/>
            <person name="Monroy-Kuhn J.M."/>
            <person name="Moser A."/>
            <person name="Murali S.C."/>
            <person name="Muzny D.M."/>
            <person name="Otani S."/>
            <person name="Piulachs M.-D."/>
            <person name="Poelchau M."/>
            <person name="Qu J."/>
            <person name="Schaub F."/>
            <person name="Wada-Katsumata A."/>
            <person name="Worley K.C."/>
            <person name="Xie Q."/>
            <person name="Ylla G."/>
            <person name="Poulsen M."/>
            <person name="Gibbs R.A."/>
            <person name="Schal C."/>
            <person name="Richards S."/>
            <person name="Belles X."/>
            <person name="Korb J."/>
            <person name="Bornberg-Bauer E."/>
        </authorList>
    </citation>
    <scope>NUCLEOTIDE SEQUENCE [LARGE SCALE GENOMIC DNA]</scope>
    <source>
        <tissue evidence="13">Whole body</tissue>
    </source>
</reference>
<dbReference type="STRING" id="105785.A0A2J7QVR7"/>
<comment type="caution">
    <text evidence="13">The sequence shown here is derived from an EMBL/GenBank/DDBJ whole genome shotgun (WGS) entry which is preliminary data.</text>
</comment>
<evidence type="ECO:0000256" key="4">
    <source>
        <dbReference type="ARBA" id="ARBA00022801"/>
    </source>
</evidence>
<protein>
    <recommendedName>
        <fullName evidence="11">Metalloendopeptidase</fullName>
        <ecNumber evidence="11">3.4.24.-</ecNumber>
    </recommendedName>
</protein>
<evidence type="ECO:0000256" key="10">
    <source>
        <dbReference type="PROSITE-ProRule" id="PRU01211"/>
    </source>
</evidence>
<dbReference type="FunFam" id="3.40.390.10:FF:000015">
    <property type="entry name" value="Meprin A subunit"/>
    <property type="match status" value="1"/>
</dbReference>